<dbReference type="AlphaFoldDB" id="A0A150H3C7"/>
<reference evidence="3" key="1">
    <citation type="journal article" date="2016" name="Nat. Commun.">
        <title>The Gonium pectorale genome demonstrates co-option of cell cycle regulation during the evolution of multicellularity.</title>
        <authorList>
            <person name="Hanschen E.R."/>
            <person name="Marriage T.N."/>
            <person name="Ferris P.J."/>
            <person name="Hamaji T."/>
            <person name="Toyoda A."/>
            <person name="Fujiyama A."/>
            <person name="Neme R."/>
            <person name="Noguchi H."/>
            <person name="Minakuchi Y."/>
            <person name="Suzuki M."/>
            <person name="Kawai-Toyooka H."/>
            <person name="Smith D.R."/>
            <person name="Sparks H."/>
            <person name="Anderson J."/>
            <person name="Bakaric R."/>
            <person name="Luria V."/>
            <person name="Karger A."/>
            <person name="Kirschner M.W."/>
            <person name="Durand P.M."/>
            <person name="Michod R.E."/>
            <person name="Nozaki H."/>
            <person name="Olson B.J."/>
        </authorList>
    </citation>
    <scope>NUCLEOTIDE SEQUENCE [LARGE SCALE GENOMIC DNA]</scope>
    <source>
        <strain evidence="3">NIES-2863</strain>
    </source>
</reference>
<keyword evidence="3" id="KW-1185">Reference proteome</keyword>
<evidence type="ECO:0000256" key="1">
    <source>
        <dbReference type="SAM" id="MobiDB-lite"/>
    </source>
</evidence>
<dbReference type="Proteomes" id="UP000075714">
    <property type="component" value="Unassembled WGS sequence"/>
</dbReference>
<feature type="compositionally biased region" description="Low complexity" evidence="1">
    <location>
        <begin position="504"/>
        <end position="517"/>
    </location>
</feature>
<evidence type="ECO:0000313" key="2">
    <source>
        <dbReference type="EMBL" id="KXZ56502.1"/>
    </source>
</evidence>
<dbReference type="SUPFAM" id="SSF52047">
    <property type="entry name" value="RNI-like"/>
    <property type="match status" value="1"/>
</dbReference>
<protein>
    <submittedName>
        <fullName evidence="2">Uncharacterized protein</fullName>
    </submittedName>
</protein>
<evidence type="ECO:0000313" key="3">
    <source>
        <dbReference type="Proteomes" id="UP000075714"/>
    </source>
</evidence>
<feature type="region of interest" description="Disordered" evidence="1">
    <location>
        <begin position="504"/>
        <end position="523"/>
    </location>
</feature>
<organism evidence="2 3">
    <name type="scientific">Gonium pectorale</name>
    <name type="common">Green alga</name>
    <dbReference type="NCBI Taxonomy" id="33097"/>
    <lineage>
        <taxon>Eukaryota</taxon>
        <taxon>Viridiplantae</taxon>
        <taxon>Chlorophyta</taxon>
        <taxon>core chlorophytes</taxon>
        <taxon>Chlorophyceae</taxon>
        <taxon>CS clade</taxon>
        <taxon>Chlamydomonadales</taxon>
        <taxon>Volvocaceae</taxon>
        <taxon>Gonium</taxon>
    </lineage>
</organism>
<sequence length="715" mass="74982">MAGPGPSSSRLSLADLLPQLPTAAADALIAGLGNYIGTVRSTCSFLRNFIDQNVTCLNLRVGAGMLKRWEDGKALSLERWPRLSKMELCLANWGQEASSDDDSDDELPAADLGHLLTLPFLGLSAAARQRITCLVVEQEVADDGGDGQLEGGLPHLALLLPSLRELRLPPYMHSGATAVLQRRLMDSLAAFTHLQHVELGICSSLPHAGRALAGSSLRRLHLSTDGDVFKTVLPQLLQVTQLQHIHLRRTATGDPDREILEVGAAGAGTLSEALKGMSPVLKSLTLLWSRRDIQLALSFRQGLMTAARMLGGLSGSLQYFASLAASLQACSALLGPEFEKLTLGDVFLPPEEPTDRSARAPLWDLARRARVFTVKDVSSYTPAIVAGALRLLGKPQSVALKCPASFYGATVTLQLRAAGGKWPAGALKAPTQADTGAAVDAPLRRDGGSAAQQQEQEQQRSGPPSPPTPANEQPPLRLPSAVAMCRGALQRLAGGPLPALGAPAPGTAAAGPGEQVAGSGGDEDGAAAAAAAAVGATYPLIPAELAAAALQEDLNMLLLCGPGLGVLVQCSEALKAWMRKVDAAARLARMADGNPVYTPNLVFDYLALPFAPECCCLLVSCEEVAAVAAVAAAASEHGACGSLMSVVPMRGKLAVTGYSTERVWSSALQEELQAQWDARVGLCGGDPEAELELMRRLLELVSEIKARTPHCVHQL</sequence>
<name>A0A150H3C7_GONPE</name>
<accession>A0A150H3C7</accession>
<gene>
    <name evidence="2" type="ORF">GPECTOR_1g45</name>
</gene>
<feature type="region of interest" description="Disordered" evidence="1">
    <location>
        <begin position="441"/>
        <end position="476"/>
    </location>
</feature>
<proteinExistence type="predicted"/>
<dbReference type="EMBL" id="LSYV01000002">
    <property type="protein sequence ID" value="KXZ56502.1"/>
    <property type="molecule type" value="Genomic_DNA"/>
</dbReference>
<comment type="caution">
    <text evidence="2">The sequence shown here is derived from an EMBL/GenBank/DDBJ whole genome shotgun (WGS) entry which is preliminary data.</text>
</comment>